<feature type="domain" description="Yip1" evidence="6">
    <location>
        <begin position="35"/>
        <end position="174"/>
    </location>
</feature>
<organism evidence="7 8">
    <name type="scientific">Eiseniibacteriota bacterium</name>
    <dbReference type="NCBI Taxonomy" id="2212470"/>
    <lineage>
        <taxon>Bacteria</taxon>
        <taxon>Candidatus Eiseniibacteriota</taxon>
    </lineage>
</organism>
<dbReference type="Pfam" id="PF04893">
    <property type="entry name" value="Yip1"/>
    <property type="match status" value="1"/>
</dbReference>
<feature type="transmembrane region" description="Helical" evidence="5">
    <location>
        <begin position="130"/>
        <end position="150"/>
    </location>
</feature>
<accession>A0A538U442</accession>
<evidence type="ECO:0000313" key="7">
    <source>
        <dbReference type="EMBL" id="TMQ70670.1"/>
    </source>
</evidence>
<comment type="caution">
    <text evidence="7">The sequence shown here is derived from an EMBL/GenBank/DDBJ whole genome shotgun (WGS) entry which is preliminary data.</text>
</comment>
<feature type="transmembrane region" description="Helical" evidence="5">
    <location>
        <begin position="75"/>
        <end position="95"/>
    </location>
</feature>
<evidence type="ECO:0000256" key="4">
    <source>
        <dbReference type="ARBA" id="ARBA00023136"/>
    </source>
</evidence>
<evidence type="ECO:0000313" key="8">
    <source>
        <dbReference type="Proteomes" id="UP000319771"/>
    </source>
</evidence>
<feature type="transmembrane region" description="Helical" evidence="5">
    <location>
        <begin position="42"/>
        <end position="63"/>
    </location>
</feature>
<dbReference type="Proteomes" id="UP000319771">
    <property type="component" value="Unassembled WGS sequence"/>
</dbReference>
<feature type="transmembrane region" description="Helical" evidence="5">
    <location>
        <begin position="157"/>
        <end position="179"/>
    </location>
</feature>
<evidence type="ECO:0000259" key="6">
    <source>
        <dbReference type="Pfam" id="PF04893"/>
    </source>
</evidence>
<proteinExistence type="predicted"/>
<reference evidence="7 8" key="1">
    <citation type="journal article" date="2019" name="Nat. Microbiol.">
        <title>Mediterranean grassland soil C-N compound turnover is dependent on rainfall and depth, and is mediated by genomically divergent microorganisms.</title>
        <authorList>
            <person name="Diamond S."/>
            <person name="Andeer P.F."/>
            <person name="Li Z."/>
            <person name="Crits-Christoph A."/>
            <person name="Burstein D."/>
            <person name="Anantharaman K."/>
            <person name="Lane K.R."/>
            <person name="Thomas B.C."/>
            <person name="Pan C."/>
            <person name="Northen T.R."/>
            <person name="Banfield J.F."/>
        </authorList>
    </citation>
    <scope>NUCLEOTIDE SEQUENCE [LARGE SCALE GENOMIC DNA]</scope>
    <source>
        <strain evidence="7">WS_11</strain>
    </source>
</reference>
<dbReference type="GO" id="GO:0016020">
    <property type="term" value="C:membrane"/>
    <property type="evidence" value="ECO:0007669"/>
    <property type="project" value="UniProtKB-SubCell"/>
</dbReference>
<sequence length="183" mass="19375">MITESWEQAVADGRMTTEQVDKAETFMGGPIGKSITVGQAVIASPIILLISALGVWFGVGFVLGRKFRFRLAFETVAWSSLVSIPGQILTGVLAWSRETMKGLHIGFGILLPVSDPPNKVMTGVGFFLDAIGPLAVWYLVVVVLGAAALSGAPRKNVAWALGALYVVLMMCFAALGAMFSRAG</sequence>
<dbReference type="EMBL" id="VBPB01000211">
    <property type="protein sequence ID" value="TMQ70670.1"/>
    <property type="molecule type" value="Genomic_DNA"/>
</dbReference>
<evidence type="ECO:0000256" key="2">
    <source>
        <dbReference type="ARBA" id="ARBA00022692"/>
    </source>
</evidence>
<comment type="subcellular location">
    <subcellularLocation>
        <location evidence="1">Membrane</location>
        <topology evidence="1">Multi-pass membrane protein</topology>
    </subcellularLocation>
</comment>
<keyword evidence="3 5" id="KW-1133">Transmembrane helix</keyword>
<evidence type="ECO:0000256" key="5">
    <source>
        <dbReference type="SAM" id="Phobius"/>
    </source>
</evidence>
<dbReference type="InterPro" id="IPR006977">
    <property type="entry name" value="Yip1_dom"/>
</dbReference>
<protein>
    <recommendedName>
        <fullName evidence="6">Yip1 domain-containing protein</fullName>
    </recommendedName>
</protein>
<keyword evidence="2 5" id="KW-0812">Transmembrane</keyword>
<keyword evidence="4 5" id="KW-0472">Membrane</keyword>
<dbReference type="AlphaFoldDB" id="A0A538U442"/>
<evidence type="ECO:0000256" key="1">
    <source>
        <dbReference type="ARBA" id="ARBA00004141"/>
    </source>
</evidence>
<gene>
    <name evidence="7" type="ORF">E6K81_12025</name>
</gene>
<name>A0A538U442_UNCEI</name>
<evidence type="ECO:0000256" key="3">
    <source>
        <dbReference type="ARBA" id="ARBA00022989"/>
    </source>
</evidence>